<dbReference type="EMBL" id="CP116590">
    <property type="protein sequence ID" value="WCG37059.1"/>
    <property type="molecule type" value="Genomic_DNA"/>
</dbReference>
<accession>A0AAE9XQZ7</accession>
<proteinExistence type="predicted"/>
<dbReference type="NCBIfam" id="TIGR01560">
    <property type="entry name" value="put_DNA_pack"/>
    <property type="match status" value="1"/>
</dbReference>
<dbReference type="Proteomes" id="UP001179483">
    <property type="component" value="Chromosome"/>
</dbReference>
<name>A0AAE9XQZ7_9LACT</name>
<dbReference type="AlphaFoldDB" id="A0AAE9XQZ7"/>
<evidence type="ECO:0000313" key="1">
    <source>
        <dbReference type="EMBL" id="WCG37059.1"/>
    </source>
</evidence>
<sequence length="97" mass="11397">MLRPDVVQQLKARMRISHDSEDEYLDSLITASFAYLKRRCGDFSIDDIDENYVGKELVLERAKYTYEGNLEYFDENYQMMIHALSFDLGVEANEETL</sequence>
<protein>
    <submittedName>
        <fullName evidence="1">Head-tail connector protein</fullName>
    </submittedName>
</protein>
<dbReference type="Gene3D" id="1.10.3230.30">
    <property type="entry name" value="Phage gp6-like head-tail connector protein"/>
    <property type="match status" value="1"/>
</dbReference>
<dbReference type="CDD" id="cd08054">
    <property type="entry name" value="gp6"/>
    <property type="match status" value="1"/>
</dbReference>
<dbReference type="RefSeq" id="WP_271735327.1">
    <property type="nucleotide sequence ID" value="NZ_CP116590.1"/>
</dbReference>
<reference evidence="1" key="1">
    <citation type="submission" date="2023-01" db="EMBL/GenBank/DDBJ databases">
        <title>Oxazolidinone resistance genes in florfenicol resistant enterococci from beef cattle and veal calves at slaughter.</title>
        <authorList>
            <person name="Biggel M."/>
        </authorList>
    </citation>
    <scope>NUCLEOTIDE SEQUENCE</scope>
    <source>
        <strain evidence="1">K79-1</strain>
    </source>
</reference>
<evidence type="ECO:0000313" key="2">
    <source>
        <dbReference type="Proteomes" id="UP001179483"/>
    </source>
</evidence>
<dbReference type="InterPro" id="IPR006450">
    <property type="entry name" value="Phage_HK97_gp6-like"/>
</dbReference>
<gene>
    <name evidence="1" type="ORF">PML80_05905</name>
</gene>
<dbReference type="InterPro" id="IPR021146">
    <property type="entry name" value="Phage_gp6-like_head-tail"/>
</dbReference>
<organism evidence="1 2">
    <name type="scientific">Aerococcus urinaeequi</name>
    <dbReference type="NCBI Taxonomy" id="51665"/>
    <lineage>
        <taxon>Bacteria</taxon>
        <taxon>Bacillati</taxon>
        <taxon>Bacillota</taxon>
        <taxon>Bacilli</taxon>
        <taxon>Lactobacillales</taxon>
        <taxon>Aerococcaceae</taxon>
        <taxon>Aerococcus</taxon>
    </lineage>
</organism>
<dbReference type="Pfam" id="PF05135">
    <property type="entry name" value="Phage_connect_1"/>
    <property type="match status" value="1"/>
</dbReference>